<protein>
    <recommendedName>
        <fullName evidence="3">Peptidase S9 prolyl oligopeptidase catalytic domain-containing protein</fullName>
    </recommendedName>
</protein>
<evidence type="ECO:0000256" key="2">
    <source>
        <dbReference type="ARBA" id="ARBA00022825"/>
    </source>
</evidence>
<dbReference type="InterPro" id="IPR011659">
    <property type="entry name" value="WD40"/>
</dbReference>
<evidence type="ECO:0000256" key="1">
    <source>
        <dbReference type="ARBA" id="ARBA00022801"/>
    </source>
</evidence>
<sequence length="596" mass="65003">MDRTRDFTVQDVLDLDTFDGSWAPGFVFSPKGDYLAFVVQRAAAQGVCHQRPFLMGNDRGELWLANLASHEVHPLAADVAQGLGFFAPMWSPDGRWITAAMVDGTAIRPVVVDVHSGQRTVLLERNVAMRFGASPCLWLDTDRVLCAVLPDGLLPIAAETETRAPRRAIIEWSKARAGREPTADVLDVIPGAPKGLTYLDPEPVFVTVAPSDGSATPLRDDTVTPEIAAFRQMFVRIPSEKPEIPSPATSPAWATAMVLPEGARLVATHEATGRIAYLVEDQEGSRIGIATRDGAPDEWVFETNTHLRRVRVGTIQDLDGASVDSARPTTRLLLPPGHEDGVPRPAVVWVYPGATPGPIVRRPFKLNDASPLNLHLLAALGYVVIQPSMTIPEGEEPLDLLSLLAPAAEAAIEAAVSAGYVNRERVHVMGQSFGGYAVMGLLATTQAFRSGIAMAGFCDLFSFYGAGDPRFRYGDPQHLLFSAAWSPEQGIRLGSPPWIDPERYVRNSPLLAADRIRAPLLITQGDQDYVPMGQGEEMFSALRKLGRRTRFVRYWGEGHVLSSPANIAHLWEQIQEWLADVDLTTTPVELGEHQVC</sequence>
<reference evidence="4 5" key="1">
    <citation type="submission" date="2015-03" db="EMBL/GenBank/DDBJ databases">
        <title>Genome sequencing of Methylobacterium tarhaniae DSM 25844.</title>
        <authorList>
            <person name="Chaudhry V."/>
            <person name="Patil P.B."/>
        </authorList>
    </citation>
    <scope>NUCLEOTIDE SEQUENCE [LARGE SCALE GENOMIC DNA]</scope>
    <source>
        <strain evidence="4 5">DSM 25844</strain>
    </source>
</reference>
<name>A0A0J6TGC5_9HYPH</name>
<dbReference type="Gene3D" id="3.40.50.1820">
    <property type="entry name" value="alpha/beta hydrolase"/>
    <property type="match status" value="1"/>
</dbReference>
<dbReference type="GO" id="GO:0004252">
    <property type="term" value="F:serine-type endopeptidase activity"/>
    <property type="evidence" value="ECO:0007669"/>
    <property type="project" value="TreeGrafter"/>
</dbReference>
<dbReference type="EMBL" id="LABZ01000002">
    <property type="protein sequence ID" value="KMO44982.1"/>
    <property type="molecule type" value="Genomic_DNA"/>
</dbReference>
<comment type="caution">
    <text evidence="4">The sequence shown here is derived from an EMBL/GenBank/DDBJ whole genome shotgun (WGS) entry which is preliminary data.</text>
</comment>
<accession>A0A0J6TGC5</accession>
<dbReference type="InterPro" id="IPR029058">
    <property type="entry name" value="AB_hydrolase_fold"/>
</dbReference>
<dbReference type="PATRIC" id="fig|1187852.3.peg.2697"/>
<dbReference type="Proteomes" id="UP000036449">
    <property type="component" value="Unassembled WGS sequence"/>
</dbReference>
<organism evidence="4 5">
    <name type="scientific">Methylobacterium tarhaniae</name>
    <dbReference type="NCBI Taxonomy" id="1187852"/>
    <lineage>
        <taxon>Bacteria</taxon>
        <taxon>Pseudomonadati</taxon>
        <taxon>Pseudomonadota</taxon>
        <taxon>Alphaproteobacteria</taxon>
        <taxon>Hyphomicrobiales</taxon>
        <taxon>Methylobacteriaceae</taxon>
        <taxon>Methylobacterium</taxon>
    </lineage>
</organism>
<evidence type="ECO:0000313" key="5">
    <source>
        <dbReference type="Proteomes" id="UP000036449"/>
    </source>
</evidence>
<gene>
    <name evidence="4" type="ORF">VQ03_00155</name>
</gene>
<dbReference type="PANTHER" id="PTHR42776:SF27">
    <property type="entry name" value="DIPEPTIDYL PEPTIDASE FAMILY MEMBER 6"/>
    <property type="match status" value="1"/>
</dbReference>
<dbReference type="Gene3D" id="2.120.10.30">
    <property type="entry name" value="TolB, C-terminal domain"/>
    <property type="match status" value="1"/>
</dbReference>
<feature type="domain" description="Peptidase S9 prolyl oligopeptidase catalytic" evidence="3">
    <location>
        <begin position="410"/>
        <end position="580"/>
    </location>
</feature>
<keyword evidence="1" id="KW-0378">Hydrolase</keyword>
<dbReference type="GO" id="GO:0006508">
    <property type="term" value="P:proteolysis"/>
    <property type="evidence" value="ECO:0007669"/>
    <property type="project" value="InterPro"/>
</dbReference>
<dbReference type="AlphaFoldDB" id="A0A0J6TGC5"/>
<keyword evidence="2" id="KW-0645">Protease</keyword>
<keyword evidence="5" id="KW-1185">Reference proteome</keyword>
<dbReference type="Pfam" id="PF07676">
    <property type="entry name" value="PD40"/>
    <property type="match status" value="1"/>
</dbReference>
<evidence type="ECO:0000259" key="3">
    <source>
        <dbReference type="Pfam" id="PF00326"/>
    </source>
</evidence>
<dbReference type="Pfam" id="PF00326">
    <property type="entry name" value="Peptidase_S9"/>
    <property type="match status" value="1"/>
</dbReference>
<dbReference type="PANTHER" id="PTHR42776">
    <property type="entry name" value="SERINE PEPTIDASE S9 FAMILY MEMBER"/>
    <property type="match status" value="1"/>
</dbReference>
<keyword evidence="2" id="KW-0720">Serine protease</keyword>
<proteinExistence type="predicted"/>
<dbReference type="SUPFAM" id="SSF82171">
    <property type="entry name" value="DPP6 N-terminal domain-like"/>
    <property type="match status" value="1"/>
</dbReference>
<dbReference type="InterPro" id="IPR011042">
    <property type="entry name" value="6-blade_b-propeller_TolB-like"/>
</dbReference>
<dbReference type="SUPFAM" id="SSF53474">
    <property type="entry name" value="alpha/beta-Hydrolases"/>
    <property type="match status" value="1"/>
</dbReference>
<dbReference type="RefSeq" id="WP_048448822.1">
    <property type="nucleotide sequence ID" value="NZ_LABZ01000002.1"/>
</dbReference>
<evidence type="ECO:0000313" key="4">
    <source>
        <dbReference type="EMBL" id="KMO44982.1"/>
    </source>
</evidence>
<dbReference type="InterPro" id="IPR001375">
    <property type="entry name" value="Peptidase_S9_cat"/>
</dbReference>
<dbReference type="OrthoDB" id="1094230at2"/>